<name>A0A370L663_9HYPH</name>
<feature type="transmembrane region" description="Helical" evidence="1">
    <location>
        <begin position="74"/>
        <end position="92"/>
    </location>
</feature>
<feature type="transmembrane region" description="Helical" evidence="1">
    <location>
        <begin position="98"/>
        <end position="114"/>
    </location>
</feature>
<keyword evidence="1" id="KW-1133">Transmembrane helix</keyword>
<dbReference type="InterPro" id="IPR009936">
    <property type="entry name" value="DUF1468"/>
</dbReference>
<proteinExistence type="predicted"/>
<reference evidence="4" key="1">
    <citation type="submission" date="2018-07" db="EMBL/GenBank/DDBJ databases">
        <authorList>
            <person name="Safronova V.I."/>
            <person name="Chirak E.R."/>
            <person name="Sazanova A.L."/>
        </authorList>
    </citation>
    <scope>NUCLEOTIDE SEQUENCE [LARGE SCALE GENOMIC DNA]</scope>
    <source>
        <strain evidence="4">RCAM04685</strain>
    </source>
</reference>
<keyword evidence="1" id="KW-0472">Membrane</keyword>
<evidence type="ECO:0000256" key="1">
    <source>
        <dbReference type="SAM" id="Phobius"/>
    </source>
</evidence>
<organism evidence="3 4">
    <name type="scientific">Bosea caraganae</name>
    <dbReference type="NCBI Taxonomy" id="2763117"/>
    <lineage>
        <taxon>Bacteria</taxon>
        <taxon>Pseudomonadati</taxon>
        <taxon>Pseudomonadota</taxon>
        <taxon>Alphaproteobacteria</taxon>
        <taxon>Hyphomicrobiales</taxon>
        <taxon>Boseaceae</taxon>
        <taxon>Bosea</taxon>
    </lineage>
</organism>
<feature type="transmembrane region" description="Helical" evidence="1">
    <location>
        <begin position="41"/>
        <end position="62"/>
    </location>
</feature>
<feature type="transmembrane region" description="Helical" evidence="1">
    <location>
        <begin position="7"/>
        <end position="26"/>
    </location>
</feature>
<dbReference type="OrthoDB" id="5186924at2"/>
<keyword evidence="1" id="KW-0812">Transmembrane</keyword>
<feature type="domain" description="DUF1468" evidence="2">
    <location>
        <begin position="10"/>
        <end position="145"/>
    </location>
</feature>
<dbReference type="Pfam" id="PF07331">
    <property type="entry name" value="TctB"/>
    <property type="match status" value="1"/>
</dbReference>
<keyword evidence="4" id="KW-1185">Reference proteome</keyword>
<comment type="caution">
    <text evidence="3">The sequence shown here is derived from an EMBL/GenBank/DDBJ whole genome shotgun (WGS) entry which is preliminary data.</text>
</comment>
<dbReference type="Proteomes" id="UP000255207">
    <property type="component" value="Unassembled WGS sequence"/>
</dbReference>
<feature type="transmembrane region" description="Helical" evidence="1">
    <location>
        <begin position="121"/>
        <end position="140"/>
    </location>
</feature>
<evidence type="ECO:0000259" key="2">
    <source>
        <dbReference type="Pfam" id="PF07331"/>
    </source>
</evidence>
<gene>
    <name evidence="3" type="ORF">DWE98_13865</name>
</gene>
<dbReference type="EMBL" id="QQTP01000006">
    <property type="protein sequence ID" value="RDJ24751.1"/>
    <property type="molecule type" value="Genomic_DNA"/>
</dbReference>
<sequence>MAINQKDLGAGLSFLLLALVYGWIAYRDLPFGVMLNMGPGYFPLVLCTILAGIGALLTIRALLAGLRTGLPGRFAWRPVVAICLAVILFGTFLRELGLFASVFCTVLICSLASARMNWLQAGLAALMLAVICTGVFAYGVRLPLPVVGTWFTGLATWTF</sequence>
<evidence type="ECO:0000313" key="4">
    <source>
        <dbReference type="Proteomes" id="UP000255207"/>
    </source>
</evidence>
<protein>
    <submittedName>
        <fullName evidence="3">Tripartite tricarboxylate transporter TctB family protein</fullName>
    </submittedName>
</protein>
<dbReference type="AlphaFoldDB" id="A0A370L663"/>
<accession>A0A370L663</accession>
<evidence type="ECO:0000313" key="3">
    <source>
        <dbReference type="EMBL" id="RDJ24751.1"/>
    </source>
</evidence>